<protein>
    <submittedName>
        <fullName evidence="1">Transposase</fullName>
    </submittedName>
</protein>
<sequence length="55" mass="6351">MHLLLGINVQRKNGFIKPHNKTVLTDKVYSGKTLRNHLIEYIIPYKTNKKGNTDS</sequence>
<name>A0A077QBV8_XENBV</name>
<comment type="caution">
    <text evidence="1">The sequence shown here is derived from an EMBL/GenBank/DDBJ whole genome shotgun (WGS) entry which is preliminary data.</text>
</comment>
<organism evidence="1">
    <name type="scientific">Xenorhabdus bovienii str. Intermedium</name>
    <dbReference type="NCBI Taxonomy" id="1379677"/>
    <lineage>
        <taxon>Bacteria</taxon>
        <taxon>Pseudomonadati</taxon>
        <taxon>Pseudomonadota</taxon>
        <taxon>Gammaproteobacteria</taxon>
        <taxon>Enterobacterales</taxon>
        <taxon>Morganellaceae</taxon>
        <taxon>Xenorhabdus</taxon>
    </lineage>
</organism>
<dbReference type="HOGENOM" id="CLU_3031428_0_0_6"/>
<proteinExistence type="predicted"/>
<dbReference type="AlphaFoldDB" id="A0A077QBV8"/>
<reference evidence="1" key="1">
    <citation type="submission" date="2013-07" db="EMBL/GenBank/DDBJ databases">
        <title>Sub-species coevolution in mutualistic symbiosis.</title>
        <authorList>
            <person name="Murfin K."/>
            <person name="Klassen J."/>
            <person name="Lee M."/>
            <person name="Forst S."/>
            <person name="Stock P."/>
            <person name="Goodrich-Blair H."/>
        </authorList>
    </citation>
    <scope>NUCLEOTIDE SEQUENCE [LARGE SCALE GENOMIC DNA]</scope>
    <source>
        <strain evidence="1">Intermedium</strain>
    </source>
</reference>
<evidence type="ECO:0000313" key="1">
    <source>
        <dbReference type="EMBL" id="CDH33672.1"/>
    </source>
</evidence>
<gene>
    <name evidence="1" type="ORF">XBI1_2740065</name>
</gene>
<dbReference type="Proteomes" id="UP000028480">
    <property type="component" value="Unassembled WGS sequence"/>
</dbReference>
<accession>A0A077QBV8</accession>
<dbReference type="EMBL" id="CBTB010000195">
    <property type="protein sequence ID" value="CDH33672.1"/>
    <property type="molecule type" value="Genomic_DNA"/>
</dbReference>